<dbReference type="InterPro" id="IPR001977">
    <property type="entry name" value="Depp_CoAkinase"/>
</dbReference>
<evidence type="ECO:0000313" key="4">
    <source>
        <dbReference type="Proteomes" id="UP000054481"/>
    </source>
</evidence>
<dbReference type="EMBL" id="KQ030541">
    <property type="protein sequence ID" value="KJZ72816.1"/>
    <property type="molecule type" value="Genomic_DNA"/>
</dbReference>
<dbReference type="InterPro" id="IPR027417">
    <property type="entry name" value="P-loop_NTPase"/>
</dbReference>
<accession>A0A0F7ZHK8</accession>
<name>A0A0F7ZHK8_9HYPO</name>
<keyword evidence="1" id="KW-0547">Nucleotide-binding</keyword>
<dbReference type="AlphaFoldDB" id="A0A0F7ZHK8"/>
<dbReference type="Proteomes" id="UP000054481">
    <property type="component" value="Unassembled WGS sequence"/>
</dbReference>
<gene>
    <name evidence="3" type="ORF">HIM_07760</name>
</gene>
<dbReference type="CDD" id="cd02022">
    <property type="entry name" value="DPCK"/>
    <property type="match status" value="1"/>
</dbReference>
<keyword evidence="2" id="KW-0067">ATP-binding</keyword>
<evidence type="ECO:0000256" key="1">
    <source>
        <dbReference type="ARBA" id="ARBA00022741"/>
    </source>
</evidence>
<evidence type="ECO:0008006" key="5">
    <source>
        <dbReference type="Google" id="ProtNLM"/>
    </source>
</evidence>
<dbReference type="PANTHER" id="PTHR10695">
    <property type="entry name" value="DEPHOSPHO-COA KINASE-RELATED"/>
    <property type="match status" value="1"/>
</dbReference>
<dbReference type="PROSITE" id="PS51219">
    <property type="entry name" value="DPCK"/>
    <property type="match status" value="1"/>
</dbReference>
<proteinExistence type="predicted"/>
<evidence type="ECO:0000313" key="3">
    <source>
        <dbReference type="EMBL" id="KJZ72816.1"/>
    </source>
</evidence>
<evidence type="ECO:0000256" key="2">
    <source>
        <dbReference type="ARBA" id="ARBA00022840"/>
    </source>
</evidence>
<dbReference type="Gene3D" id="3.40.50.300">
    <property type="entry name" value="P-loop containing nucleotide triphosphate hydrolases"/>
    <property type="match status" value="2"/>
</dbReference>
<dbReference type="SUPFAM" id="SSF52540">
    <property type="entry name" value="P-loop containing nucleoside triphosphate hydrolases"/>
    <property type="match status" value="1"/>
</dbReference>
<dbReference type="GO" id="GO:0015937">
    <property type="term" value="P:coenzyme A biosynthetic process"/>
    <property type="evidence" value="ECO:0007669"/>
    <property type="project" value="InterPro"/>
</dbReference>
<reference evidence="3 4" key="1">
    <citation type="journal article" date="2014" name="Genome Biol. Evol.">
        <title>Comparative genomics and transcriptomics analyses reveal divergent lifestyle features of nematode endoparasitic fungus Hirsutella minnesotensis.</title>
        <authorList>
            <person name="Lai Y."/>
            <person name="Liu K."/>
            <person name="Zhang X."/>
            <person name="Zhang X."/>
            <person name="Li K."/>
            <person name="Wang N."/>
            <person name="Shu C."/>
            <person name="Wu Y."/>
            <person name="Wang C."/>
            <person name="Bushley K.E."/>
            <person name="Xiang M."/>
            <person name="Liu X."/>
        </authorList>
    </citation>
    <scope>NUCLEOTIDE SEQUENCE [LARGE SCALE GENOMIC DNA]</scope>
    <source>
        <strain evidence="3 4">3608</strain>
    </source>
</reference>
<dbReference type="Pfam" id="PF01121">
    <property type="entry name" value="CoaE"/>
    <property type="match status" value="2"/>
</dbReference>
<dbReference type="GO" id="GO:0005524">
    <property type="term" value="F:ATP binding"/>
    <property type="evidence" value="ECO:0007669"/>
    <property type="project" value="UniProtKB-KW"/>
</dbReference>
<dbReference type="OrthoDB" id="247245at2759"/>
<dbReference type="GO" id="GO:0004140">
    <property type="term" value="F:dephospho-CoA kinase activity"/>
    <property type="evidence" value="ECO:0007669"/>
    <property type="project" value="InterPro"/>
</dbReference>
<keyword evidence="4" id="KW-1185">Reference proteome</keyword>
<dbReference type="PANTHER" id="PTHR10695:SF46">
    <property type="entry name" value="BIFUNCTIONAL COENZYME A SYNTHASE-RELATED"/>
    <property type="match status" value="1"/>
</dbReference>
<protein>
    <recommendedName>
        <fullName evidence="5">Dephospho-CoA kinase</fullName>
    </recommendedName>
</protein>
<organism evidence="3 4">
    <name type="scientific">Hirsutella minnesotensis 3608</name>
    <dbReference type="NCBI Taxonomy" id="1043627"/>
    <lineage>
        <taxon>Eukaryota</taxon>
        <taxon>Fungi</taxon>
        <taxon>Dikarya</taxon>
        <taxon>Ascomycota</taxon>
        <taxon>Pezizomycotina</taxon>
        <taxon>Sordariomycetes</taxon>
        <taxon>Hypocreomycetidae</taxon>
        <taxon>Hypocreales</taxon>
        <taxon>Ophiocordycipitaceae</taxon>
        <taxon>Hirsutella</taxon>
    </lineage>
</organism>
<sequence length="206" mass="22523">MLLIGLTGSIATGKSTVSALLSASPYSLPVVDADVIARQVVAPGTRGYRAVVLACYLRGHWAVVLDVPLLFEGALDRFCGVAMVVAVADRETQLARLMARDSHLSREDAENRVRSQADVAVKAQRCAARGPGRGVVLWNDGSKEELAASLDAAIVEMRKSSPEWWSWTLLACPPLAVVLAAWQFWQNVRLNRQWEKSQSKTPKEKL</sequence>